<dbReference type="InterPro" id="IPR011009">
    <property type="entry name" value="Kinase-like_dom_sf"/>
</dbReference>
<keyword evidence="3" id="KW-1185">Reference proteome</keyword>
<reference evidence="3" key="1">
    <citation type="journal article" date="2019" name="Int. J. Syst. Evol. Microbiol.">
        <title>The Global Catalogue of Microorganisms (GCM) 10K type strain sequencing project: providing services to taxonomists for standard genome sequencing and annotation.</title>
        <authorList>
            <consortium name="The Broad Institute Genomics Platform"/>
            <consortium name="The Broad Institute Genome Sequencing Center for Infectious Disease"/>
            <person name="Wu L."/>
            <person name="Ma J."/>
        </authorList>
    </citation>
    <scope>NUCLEOTIDE SEQUENCE [LARGE SCALE GENOMIC DNA]</scope>
    <source>
        <strain evidence="3">CGMCC 4.7198</strain>
    </source>
</reference>
<dbReference type="Pfam" id="PF01636">
    <property type="entry name" value="APH"/>
    <property type="match status" value="1"/>
</dbReference>
<proteinExistence type="predicted"/>
<name>A0ABW2VAT1_9ACTN</name>
<dbReference type="InterPro" id="IPR002575">
    <property type="entry name" value="Aminoglycoside_PTrfase"/>
</dbReference>
<dbReference type="PANTHER" id="PTHR21310:SF40">
    <property type="entry name" value="AMINOGLYCOSIDE PHOSPHOTRANSFERASE DOMAIN-CONTAINING PROTEIN-RELATED"/>
    <property type="match status" value="1"/>
</dbReference>
<dbReference type="SUPFAM" id="SSF56112">
    <property type="entry name" value="Protein kinase-like (PK-like)"/>
    <property type="match status" value="1"/>
</dbReference>
<dbReference type="EMBL" id="JBHTEC010000001">
    <property type="protein sequence ID" value="MFD0280624.1"/>
    <property type="molecule type" value="Genomic_DNA"/>
</dbReference>
<comment type="caution">
    <text evidence="2">The sequence shown here is derived from an EMBL/GenBank/DDBJ whole genome shotgun (WGS) entry which is preliminary data.</text>
</comment>
<dbReference type="PANTHER" id="PTHR21310">
    <property type="entry name" value="AMINOGLYCOSIDE PHOSPHOTRANSFERASE-RELATED-RELATED"/>
    <property type="match status" value="1"/>
</dbReference>
<feature type="domain" description="Aminoglycoside phosphotransferase" evidence="1">
    <location>
        <begin position="52"/>
        <end position="250"/>
    </location>
</feature>
<evidence type="ECO:0000313" key="3">
    <source>
        <dbReference type="Proteomes" id="UP001596957"/>
    </source>
</evidence>
<accession>A0ABW2VAT1</accession>
<dbReference type="Gene3D" id="3.90.1200.10">
    <property type="match status" value="1"/>
</dbReference>
<evidence type="ECO:0000313" key="2">
    <source>
        <dbReference type="EMBL" id="MFD0280624.1"/>
    </source>
</evidence>
<evidence type="ECO:0000259" key="1">
    <source>
        <dbReference type="Pfam" id="PF01636"/>
    </source>
</evidence>
<protein>
    <submittedName>
        <fullName evidence="2">Phosphotransferase enzyme family protein</fullName>
    </submittedName>
</protein>
<organism evidence="2 3">
    <name type="scientific">Streptomyces lutosisoli</name>
    <dbReference type="NCBI Taxonomy" id="2665721"/>
    <lineage>
        <taxon>Bacteria</taxon>
        <taxon>Bacillati</taxon>
        <taxon>Actinomycetota</taxon>
        <taxon>Actinomycetes</taxon>
        <taxon>Kitasatosporales</taxon>
        <taxon>Streptomycetaceae</taxon>
        <taxon>Streptomyces</taxon>
    </lineage>
</organism>
<gene>
    <name evidence="2" type="ORF">ACFQZP_02850</name>
</gene>
<dbReference type="Proteomes" id="UP001596957">
    <property type="component" value="Unassembled WGS sequence"/>
</dbReference>
<dbReference type="RefSeq" id="WP_381252449.1">
    <property type="nucleotide sequence ID" value="NZ_JBHTBI010000008.1"/>
</dbReference>
<sequence>MDFHETREGLTENNARRAMLAACNSAGLPQLPDAELLRLGENALFALPKVGVVVRVARSTEMADKVAKELAVARWLAGHGFPSVHPTDDPQPIEADGRLVTFWVYVPDNSPSASVTVLAALLRDLHALPDPGFPLPVLDPFPIMRRRLEVVSGIRREDVRFLAQACDNAEDDFRALVASSPRHLVHGDAHRGNVLCDGDRALLIDYEAVAIGPRAWDLVPTAMAVDRFGLQPSDYADFVRTYGTDVTEWHGYPVLRTTRELGMTTWLMQNAQSGPAADEFALRMESLRKGDLERRWHAL</sequence>
<dbReference type="InterPro" id="IPR051678">
    <property type="entry name" value="AGP_Transferase"/>
</dbReference>